<evidence type="ECO:0000313" key="3">
    <source>
        <dbReference type="Proteomes" id="UP000663499"/>
    </source>
</evidence>
<dbReference type="SFLD" id="SFLDS00029">
    <property type="entry name" value="Radical_SAM"/>
    <property type="match status" value="1"/>
</dbReference>
<dbReference type="Pfam" id="PF04055">
    <property type="entry name" value="Radical_SAM"/>
    <property type="match status" value="1"/>
</dbReference>
<dbReference type="CDD" id="cd01335">
    <property type="entry name" value="Radical_SAM"/>
    <property type="match status" value="1"/>
</dbReference>
<dbReference type="EMBL" id="CP071444">
    <property type="protein sequence ID" value="QSX08286.1"/>
    <property type="molecule type" value="Genomic_DNA"/>
</dbReference>
<dbReference type="GO" id="GO:0051536">
    <property type="term" value="F:iron-sulfur cluster binding"/>
    <property type="evidence" value="ECO:0007669"/>
    <property type="project" value="InterPro"/>
</dbReference>
<feature type="domain" description="Radical SAM core" evidence="1">
    <location>
        <begin position="252"/>
        <end position="489"/>
    </location>
</feature>
<dbReference type="PANTHER" id="PTHR42731:SF1">
    <property type="entry name" value="RADICAL SAM DOMAIN PROTEIN"/>
    <property type="match status" value="1"/>
</dbReference>
<dbReference type="Gene3D" id="3.40.50.280">
    <property type="entry name" value="Cobalamin-binding domain"/>
    <property type="match status" value="1"/>
</dbReference>
<name>A0A974XEM5_9FIRM</name>
<dbReference type="NCBIfam" id="TIGR03960">
    <property type="entry name" value="rSAM_fuse_unch"/>
    <property type="match status" value="1"/>
</dbReference>
<organism evidence="2 3">
    <name type="scientific">Alkalibacter rhizosphaerae</name>
    <dbReference type="NCBI Taxonomy" id="2815577"/>
    <lineage>
        <taxon>Bacteria</taxon>
        <taxon>Bacillati</taxon>
        <taxon>Bacillota</taxon>
        <taxon>Clostridia</taxon>
        <taxon>Eubacteriales</taxon>
        <taxon>Eubacteriaceae</taxon>
        <taxon>Alkalibacter</taxon>
    </lineage>
</organism>
<dbReference type="PROSITE" id="PS51918">
    <property type="entry name" value="RADICAL_SAM"/>
    <property type="match status" value="1"/>
</dbReference>
<dbReference type="SMART" id="SM00729">
    <property type="entry name" value="Elp3"/>
    <property type="match status" value="1"/>
</dbReference>
<dbReference type="KEGG" id="alka:J0B03_10910"/>
<gene>
    <name evidence="2" type="ORF">J0B03_10910</name>
</gene>
<dbReference type="InterPro" id="IPR007197">
    <property type="entry name" value="rSAM"/>
</dbReference>
<dbReference type="GO" id="GO:0003824">
    <property type="term" value="F:catalytic activity"/>
    <property type="evidence" value="ECO:0007669"/>
    <property type="project" value="InterPro"/>
</dbReference>
<keyword evidence="3" id="KW-1185">Reference proteome</keyword>
<proteinExistence type="predicted"/>
<dbReference type="InterPro" id="IPR023862">
    <property type="entry name" value="CHP03960_rSAM"/>
</dbReference>
<accession>A0A974XEM5</accession>
<dbReference type="RefSeq" id="WP_207299628.1">
    <property type="nucleotide sequence ID" value="NZ_CP071444.1"/>
</dbReference>
<dbReference type="InterPro" id="IPR023404">
    <property type="entry name" value="rSAM_horseshoe"/>
</dbReference>
<dbReference type="PANTHER" id="PTHR42731">
    <property type="entry name" value="SLL1084 PROTEIN"/>
    <property type="match status" value="1"/>
</dbReference>
<dbReference type="SUPFAM" id="SSF102114">
    <property type="entry name" value="Radical SAM enzymes"/>
    <property type="match status" value="1"/>
</dbReference>
<dbReference type="Pfam" id="PF19864">
    <property type="entry name" value="Radical_SAM_N2"/>
    <property type="match status" value="1"/>
</dbReference>
<evidence type="ECO:0000259" key="1">
    <source>
        <dbReference type="PROSITE" id="PS51918"/>
    </source>
</evidence>
<dbReference type="InterPro" id="IPR045784">
    <property type="entry name" value="Radical_SAM_N2"/>
</dbReference>
<dbReference type="Proteomes" id="UP000663499">
    <property type="component" value="Chromosome"/>
</dbReference>
<dbReference type="AlphaFoldDB" id="A0A974XEM5"/>
<dbReference type="SFLD" id="SFLDG01082">
    <property type="entry name" value="B12-binding_domain_containing"/>
    <property type="match status" value="1"/>
</dbReference>
<protein>
    <submittedName>
        <fullName evidence="2">TIGR03960 family B12-binding radical SAM protein</fullName>
    </submittedName>
</protein>
<dbReference type="Gene3D" id="3.80.30.20">
    <property type="entry name" value="tm_1862 like domain"/>
    <property type="match status" value="1"/>
</dbReference>
<dbReference type="InterPro" id="IPR058240">
    <property type="entry name" value="rSAM_sf"/>
</dbReference>
<reference evidence="2" key="1">
    <citation type="submission" date="2021-03" db="EMBL/GenBank/DDBJ databases">
        <title>Alkalibacter marinus sp. nov., isolated from tidal flat sediment.</title>
        <authorList>
            <person name="Namirimu T."/>
            <person name="Yang J.-A."/>
            <person name="Yang S.-H."/>
            <person name="Kim Y.-J."/>
            <person name="Kwon K.K."/>
        </authorList>
    </citation>
    <scope>NUCLEOTIDE SEQUENCE</scope>
    <source>
        <strain evidence="2">ES005</strain>
    </source>
</reference>
<evidence type="ECO:0000313" key="2">
    <source>
        <dbReference type="EMBL" id="QSX08286.1"/>
    </source>
</evidence>
<sequence>MEEQLKRILPRVEMPARYAGNEINSVHKEVDEKTIRFCMAFPDVYEVGMSHLGMKILYGLLNSMEDVYCERAFAPWSDMEKEMRANDIPLFSVETKTGLKNFDLLGFTLQYEMSYTNILNMLDMSKIPLFAAERGEEDPFVVFGGPCAYNPEPVAEFADLIVIGEAEDVLVELMDVTRNWDRTSGRKAYLTEVAKIPGIYVPSLYQATYHEDGTLKTFEPIHPSAPPVVKKRFVENLDKVYFPKSFVVPFVEIVHDRSIIELFRGCTRGCRFCQAGMVYRPLREKSLETLKRDADRLIDSTGYEEVSLSSLSTMDYSCLPELTDYLLEKYQQEKIAVGLPSLRIDSFSIKTAEKTQQVRKTGLTFAPEAGSQRMRDVINKGVSEEDLIQSVKEAYDKGWGHIKLYFMIGLPTESMEDVDGIAKLAYKVLDEYFACNSETKNKRIQVVVSTSTFVPKPFTPFQWVKQDDLDSVREKQRHLIDNMRSKMIRYSWNDPNLSLLEGAFARGDRKLSKVLVRAYSKGCIFDGSRDHFDIKKWLEAFEEEGLDPEFYTFRERPMDELLPWDFIDIGVTKAFLAKEYEKAVDEKLTRFCKYHCVNCGFNEFKEGWTCHVYSQSEV</sequence>
<dbReference type="InterPro" id="IPR006638">
    <property type="entry name" value="Elp3/MiaA/NifB-like_rSAM"/>
</dbReference>